<sequence>MAAIKEELEEWKETAILREKALAEAQIRCDFLIAQLLSKANQESSDQQPHDVVMHDILTQLWGELDSGETVEEVPNFNSRITYLKLVIIAALQEILEAGGNEWTVKLRATRANYIVNIIPVKIVQSIYGVDHHKNELRGGALVLSLHLTTRTLVTTVRPQYPKALLDVWRENRRATFASCIMIEITVIVQLS</sequence>
<keyword evidence="2" id="KW-1185">Reference proteome</keyword>
<name>A0AAD5WKX1_PARTN</name>
<evidence type="ECO:0000313" key="1">
    <source>
        <dbReference type="EMBL" id="KAJ1373178.1"/>
    </source>
</evidence>
<comment type="caution">
    <text evidence="1">The sequence shown here is derived from an EMBL/GenBank/DDBJ whole genome shotgun (WGS) entry which is preliminary data.</text>
</comment>
<gene>
    <name evidence="1" type="ORF">KIN20_035520</name>
</gene>
<evidence type="ECO:0000313" key="2">
    <source>
        <dbReference type="Proteomes" id="UP001196413"/>
    </source>
</evidence>
<dbReference type="EMBL" id="JAHQIW010007234">
    <property type="protein sequence ID" value="KAJ1373178.1"/>
    <property type="molecule type" value="Genomic_DNA"/>
</dbReference>
<dbReference type="AlphaFoldDB" id="A0AAD5WKX1"/>
<accession>A0AAD5WKX1</accession>
<dbReference type="Proteomes" id="UP001196413">
    <property type="component" value="Unassembled WGS sequence"/>
</dbReference>
<reference evidence="1" key="1">
    <citation type="submission" date="2021-06" db="EMBL/GenBank/DDBJ databases">
        <title>Parelaphostrongylus tenuis whole genome reference sequence.</title>
        <authorList>
            <person name="Garwood T.J."/>
            <person name="Larsen P.A."/>
            <person name="Fountain-Jones N.M."/>
            <person name="Garbe J.R."/>
            <person name="Macchietto M.G."/>
            <person name="Kania S.A."/>
            <person name="Gerhold R.W."/>
            <person name="Richards J.E."/>
            <person name="Wolf T.M."/>
        </authorList>
    </citation>
    <scope>NUCLEOTIDE SEQUENCE</scope>
    <source>
        <strain evidence="1">MNPRO001-30</strain>
        <tissue evidence="1">Meninges</tissue>
    </source>
</reference>
<organism evidence="1 2">
    <name type="scientific">Parelaphostrongylus tenuis</name>
    <name type="common">Meningeal worm</name>
    <dbReference type="NCBI Taxonomy" id="148309"/>
    <lineage>
        <taxon>Eukaryota</taxon>
        <taxon>Metazoa</taxon>
        <taxon>Ecdysozoa</taxon>
        <taxon>Nematoda</taxon>
        <taxon>Chromadorea</taxon>
        <taxon>Rhabditida</taxon>
        <taxon>Rhabditina</taxon>
        <taxon>Rhabditomorpha</taxon>
        <taxon>Strongyloidea</taxon>
        <taxon>Metastrongylidae</taxon>
        <taxon>Parelaphostrongylus</taxon>
    </lineage>
</organism>
<protein>
    <submittedName>
        <fullName evidence="1">Uncharacterized protein</fullName>
    </submittedName>
</protein>
<proteinExistence type="predicted"/>